<dbReference type="SUPFAM" id="SSF53659">
    <property type="entry name" value="Isocitrate/Isopropylmalate dehydrogenase-like"/>
    <property type="match status" value="1"/>
</dbReference>
<evidence type="ECO:0000256" key="5">
    <source>
        <dbReference type="ARBA" id="ARBA00023002"/>
    </source>
</evidence>
<protein>
    <submittedName>
        <fullName evidence="7">4-hydroxythreonine-4-phosphate dehydrogenase PdxA</fullName>
        <ecNumber evidence="7">1.1.1.262</ecNumber>
    </submittedName>
</protein>
<accession>A0A9D2L6B1</accession>
<dbReference type="NCBIfam" id="TIGR00557">
    <property type="entry name" value="pdxA"/>
    <property type="match status" value="1"/>
</dbReference>
<dbReference type="PANTHER" id="PTHR30004">
    <property type="entry name" value="4-HYDROXYTHREONINE-4-PHOSPHATE DEHYDROGENASE"/>
    <property type="match status" value="1"/>
</dbReference>
<evidence type="ECO:0000313" key="8">
    <source>
        <dbReference type="Proteomes" id="UP000886804"/>
    </source>
</evidence>
<sequence length="357" mass="38856">MNEKPIVGITMGDPAGNGPEITVKALSHTDLYDRCRPIVVGDAKMIEQAARFVGRPDIQIHRCEKVSDALFTPGTIDVLHLELIADVEKFPIGQVSIEGGNAAFQCVKKVIELALAGEVDATCTNALNKEAMNKALEYYHGEKSDGYTHFDGHTEIYATYTHTKKYTMMLAHHDLRVVHVSTHVSLREACDRVKKARVLEVIEIANKACRDMGIENPKVAVAGLNPHCGENGLFGTEEIEEIKPAIEAAKAEGINAIGPIPPDSVFSEALGGWYDIVVCMYHDQGHIPLKTVGFVYDREKQAWKAVEGVNVTLGLPIIRTSVDHGTGFALAGKGTSNELSLVNAIDYAIRMAKGRKA</sequence>
<keyword evidence="5 7" id="KW-0560">Oxidoreductase</keyword>
<comment type="caution">
    <text evidence="7">The sequence shown here is derived from an EMBL/GenBank/DDBJ whole genome shotgun (WGS) entry which is preliminary data.</text>
</comment>
<dbReference type="Gene3D" id="3.40.718.10">
    <property type="entry name" value="Isopropylmalate Dehydrogenase"/>
    <property type="match status" value="1"/>
</dbReference>
<dbReference type="PANTHER" id="PTHR30004:SF6">
    <property type="entry name" value="D-THREONATE 4-PHOSPHATE DEHYDROGENASE"/>
    <property type="match status" value="1"/>
</dbReference>
<name>A0A9D2L6B1_9FIRM</name>
<dbReference type="AlphaFoldDB" id="A0A9D2L6B1"/>
<dbReference type="InterPro" id="IPR005255">
    <property type="entry name" value="PdxA_fam"/>
</dbReference>
<keyword evidence="4" id="KW-0479">Metal-binding</keyword>
<keyword evidence="6" id="KW-0520">NAD</keyword>
<evidence type="ECO:0000256" key="2">
    <source>
        <dbReference type="ARBA" id="ARBA00009464"/>
    </source>
</evidence>
<organism evidence="7 8">
    <name type="scientific">Candidatus Enterocloster faecavium</name>
    <dbReference type="NCBI Taxonomy" id="2838560"/>
    <lineage>
        <taxon>Bacteria</taxon>
        <taxon>Bacillati</taxon>
        <taxon>Bacillota</taxon>
        <taxon>Clostridia</taxon>
        <taxon>Lachnospirales</taxon>
        <taxon>Lachnospiraceae</taxon>
        <taxon>Enterocloster</taxon>
    </lineage>
</organism>
<evidence type="ECO:0000256" key="1">
    <source>
        <dbReference type="ARBA" id="ARBA00001968"/>
    </source>
</evidence>
<gene>
    <name evidence="7" type="primary">pdxA</name>
    <name evidence="7" type="ORF">H9716_02960</name>
</gene>
<evidence type="ECO:0000313" key="7">
    <source>
        <dbReference type="EMBL" id="HJB06807.1"/>
    </source>
</evidence>
<dbReference type="Proteomes" id="UP000886804">
    <property type="component" value="Unassembled WGS sequence"/>
</dbReference>
<dbReference type="GO" id="GO:0051287">
    <property type="term" value="F:NAD binding"/>
    <property type="evidence" value="ECO:0007669"/>
    <property type="project" value="InterPro"/>
</dbReference>
<dbReference type="EMBL" id="DWYS01000038">
    <property type="protein sequence ID" value="HJB06807.1"/>
    <property type="molecule type" value="Genomic_DNA"/>
</dbReference>
<comment type="cofactor">
    <cofactor evidence="1">
        <name>a divalent metal cation</name>
        <dbReference type="ChEBI" id="CHEBI:60240"/>
    </cofactor>
</comment>
<reference evidence="7" key="2">
    <citation type="submission" date="2021-04" db="EMBL/GenBank/DDBJ databases">
        <authorList>
            <person name="Gilroy R."/>
        </authorList>
    </citation>
    <scope>NUCLEOTIDE SEQUENCE</scope>
    <source>
        <strain evidence="7">CHK188-4685</strain>
    </source>
</reference>
<evidence type="ECO:0000256" key="6">
    <source>
        <dbReference type="ARBA" id="ARBA00023027"/>
    </source>
</evidence>
<evidence type="ECO:0000256" key="3">
    <source>
        <dbReference type="ARBA" id="ARBA00011738"/>
    </source>
</evidence>
<dbReference type="EC" id="1.1.1.262" evidence="7"/>
<dbReference type="GO" id="GO:0050570">
    <property type="term" value="F:4-hydroxythreonine-4-phosphate dehydrogenase activity"/>
    <property type="evidence" value="ECO:0007669"/>
    <property type="project" value="UniProtKB-EC"/>
</dbReference>
<reference evidence="7" key="1">
    <citation type="journal article" date="2021" name="PeerJ">
        <title>Extensive microbial diversity within the chicken gut microbiome revealed by metagenomics and culture.</title>
        <authorList>
            <person name="Gilroy R."/>
            <person name="Ravi A."/>
            <person name="Getino M."/>
            <person name="Pursley I."/>
            <person name="Horton D.L."/>
            <person name="Alikhan N.F."/>
            <person name="Baker D."/>
            <person name="Gharbi K."/>
            <person name="Hall N."/>
            <person name="Watson M."/>
            <person name="Adriaenssens E.M."/>
            <person name="Foster-Nyarko E."/>
            <person name="Jarju S."/>
            <person name="Secka A."/>
            <person name="Antonio M."/>
            <person name="Oren A."/>
            <person name="Chaudhuri R.R."/>
            <person name="La Ragione R."/>
            <person name="Hildebrand F."/>
            <person name="Pallen M.J."/>
        </authorList>
    </citation>
    <scope>NUCLEOTIDE SEQUENCE</scope>
    <source>
        <strain evidence="7">CHK188-4685</strain>
    </source>
</reference>
<comment type="similarity">
    <text evidence="2">Belongs to the PdxA family. PdxA2 subfamily.</text>
</comment>
<dbReference type="Pfam" id="PF04166">
    <property type="entry name" value="PdxA"/>
    <property type="match status" value="1"/>
</dbReference>
<evidence type="ECO:0000256" key="4">
    <source>
        <dbReference type="ARBA" id="ARBA00022723"/>
    </source>
</evidence>
<comment type="subunit">
    <text evidence="3">Homodimer.</text>
</comment>
<proteinExistence type="inferred from homology"/>
<dbReference type="GO" id="GO:0046872">
    <property type="term" value="F:metal ion binding"/>
    <property type="evidence" value="ECO:0007669"/>
    <property type="project" value="UniProtKB-KW"/>
</dbReference>